<dbReference type="GO" id="GO:0008757">
    <property type="term" value="F:S-adenosylmethionine-dependent methyltransferase activity"/>
    <property type="evidence" value="ECO:0007669"/>
    <property type="project" value="InterPro"/>
</dbReference>
<dbReference type="SUPFAM" id="SSF53335">
    <property type="entry name" value="S-adenosyl-L-methionine-dependent methyltransferases"/>
    <property type="match status" value="1"/>
</dbReference>
<keyword evidence="4" id="KW-0812">Transmembrane</keyword>
<dbReference type="GO" id="GO:0032259">
    <property type="term" value="P:methylation"/>
    <property type="evidence" value="ECO:0007669"/>
    <property type="project" value="UniProtKB-KW"/>
</dbReference>
<dbReference type="CDD" id="cd02440">
    <property type="entry name" value="AdoMet_MTases"/>
    <property type="match status" value="1"/>
</dbReference>
<dbReference type="KEGG" id="ggr:HKW67_19860"/>
<dbReference type="InterPro" id="IPR013216">
    <property type="entry name" value="Methyltransf_11"/>
</dbReference>
<dbReference type="PANTHER" id="PTHR45277:SF1">
    <property type="entry name" value="EXPRESSED PROTEIN"/>
    <property type="match status" value="1"/>
</dbReference>
<dbReference type="Pfam" id="PF08241">
    <property type="entry name" value="Methyltransf_11"/>
    <property type="match status" value="1"/>
</dbReference>
<keyword evidence="1 6" id="KW-0489">Methyltransferase</keyword>
<keyword evidence="2 6" id="KW-0808">Transferase</keyword>
<reference evidence="6 7" key="1">
    <citation type="submission" date="2020-05" db="EMBL/GenBank/DDBJ databases">
        <title>Complete genome sequence of Gemmatimonas greenlandica TET16.</title>
        <authorList>
            <person name="Zeng Y."/>
        </authorList>
    </citation>
    <scope>NUCLEOTIDE SEQUENCE [LARGE SCALE GENOMIC DNA]</scope>
    <source>
        <strain evidence="6 7">TET16</strain>
    </source>
</reference>
<dbReference type="InterPro" id="IPR029063">
    <property type="entry name" value="SAM-dependent_MTases_sf"/>
</dbReference>
<evidence type="ECO:0000259" key="5">
    <source>
        <dbReference type="Pfam" id="PF08241"/>
    </source>
</evidence>
<keyword evidence="4" id="KW-1133">Transmembrane helix</keyword>
<protein>
    <submittedName>
        <fullName evidence="6">Class I SAM-dependent methyltransferase</fullName>
    </submittedName>
</protein>
<proteinExistence type="predicted"/>
<keyword evidence="4" id="KW-0472">Membrane</keyword>
<evidence type="ECO:0000313" key="6">
    <source>
        <dbReference type="EMBL" id="QJR37611.1"/>
    </source>
</evidence>
<accession>A0A6M4IZG5</accession>
<keyword evidence="7" id="KW-1185">Reference proteome</keyword>
<dbReference type="EMBL" id="CP053085">
    <property type="protein sequence ID" value="QJR37611.1"/>
    <property type="molecule type" value="Genomic_DNA"/>
</dbReference>
<keyword evidence="3" id="KW-0949">S-adenosyl-L-methionine</keyword>
<dbReference type="PANTHER" id="PTHR45277">
    <property type="entry name" value="EXPRESSED PROTEIN"/>
    <property type="match status" value="1"/>
</dbReference>
<dbReference type="RefSeq" id="WP_171227046.1">
    <property type="nucleotide sequence ID" value="NZ_CP053085.1"/>
</dbReference>
<name>A0A6M4IZG5_9BACT</name>
<gene>
    <name evidence="6" type="ORF">HKW67_19860</name>
</gene>
<evidence type="ECO:0000256" key="4">
    <source>
        <dbReference type="SAM" id="Phobius"/>
    </source>
</evidence>
<dbReference type="PROSITE" id="PS01184">
    <property type="entry name" value="UBIE_2"/>
    <property type="match status" value="1"/>
</dbReference>
<evidence type="ECO:0000256" key="3">
    <source>
        <dbReference type="ARBA" id="ARBA00022691"/>
    </source>
</evidence>
<feature type="domain" description="Methyltransferase type 11" evidence="5">
    <location>
        <begin position="77"/>
        <end position="185"/>
    </location>
</feature>
<organism evidence="6 7">
    <name type="scientific">Gemmatimonas groenlandica</name>
    <dbReference type="NCBI Taxonomy" id="2732249"/>
    <lineage>
        <taxon>Bacteria</taxon>
        <taxon>Pseudomonadati</taxon>
        <taxon>Gemmatimonadota</taxon>
        <taxon>Gemmatimonadia</taxon>
        <taxon>Gemmatimonadales</taxon>
        <taxon>Gemmatimonadaceae</taxon>
        <taxon>Gemmatimonas</taxon>
    </lineage>
</organism>
<feature type="transmembrane region" description="Helical" evidence="4">
    <location>
        <begin position="27"/>
        <end position="51"/>
    </location>
</feature>
<evidence type="ECO:0000256" key="2">
    <source>
        <dbReference type="ARBA" id="ARBA00022679"/>
    </source>
</evidence>
<dbReference type="InterPro" id="IPR023576">
    <property type="entry name" value="UbiE/COQ5_MeTrFase_CS"/>
</dbReference>
<dbReference type="Proteomes" id="UP000500938">
    <property type="component" value="Chromosome"/>
</dbReference>
<sequence>MFFRVGGGALVLSLIFAYVPFHGSAWIVVTARAVSAIAACYGIGMAAYMTYGSRIGKVRTRDRLLRVIPWTGSERVLDVGCGRGLMAVGAALQVPNGEVIGIDLWSAADQADNTPDAARENTRRAGVVDRVRIDTGDVRALPYEVNSFDVVLSHWVVHNLATATDRAQALREMLRVLRPDGWLILADISHQTEYIAQLHTAGITHLREERGGLESTVIGFFSGNTFRPQAIIARKPVTRF</sequence>
<evidence type="ECO:0000256" key="1">
    <source>
        <dbReference type="ARBA" id="ARBA00022603"/>
    </source>
</evidence>
<dbReference type="Gene3D" id="3.40.50.150">
    <property type="entry name" value="Vaccinia Virus protein VP39"/>
    <property type="match status" value="1"/>
</dbReference>
<dbReference type="AlphaFoldDB" id="A0A6M4IZG5"/>
<evidence type="ECO:0000313" key="7">
    <source>
        <dbReference type="Proteomes" id="UP000500938"/>
    </source>
</evidence>